<dbReference type="EMBL" id="JANPWB010000011">
    <property type="protein sequence ID" value="KAJ1132533.1"/>
    <property type="molecule type" value="Genomic_DNA"/>
</dbReference>
<accession>A0AAV7PWE4</accession>
<evidence type="ECO:0000313" key="1">
    <source>
        <dbReference type="EMBL" id="KAJ1132533.1"/>
    </source>
</evidence>
<sequence>MALLSSPKTLDEASKALPNIKSGPHSNSCPTSLRLTAIARIGRVEEVTALPDSWDAGHRRAARDRVWRFFHLNRSGFGIPCTAPADRSQCTRVLLGPVSRSH</sequence>
<comment type="caution">
    <text evidence="1">The sequence shown here is derived from an EMBL/GenBank/DDBJ whole genome shotgun (WGS) entry which is preliminary data.</text>
</comment>
<protein>
    <submittedName>
        <fullName evidence="1">Uncharacterized protein</fullName>
    </submittedName>
</protein>
<dbReference type="Proteomes" id="UP001066276">
    <property type="component" value="Chromosome 7"/>
</dbReference>
<evidence type="ECO:0000313" key="2">
    <source>
        <dbReference type="Proteomes" id="UP001066276"/>
    </source>
</evidence>
<organism evidence="1 2">
    <name type="scientific">Pleurodeles waltl</name>
    <name type="common">Iberian ribbed newt</name>
    <dbReference type="NCBI Taxonomy" id="8319"/>
    <lineage>
        <taxon>Eukaryota</taxon>
        <taxon>Metazoa</taxon>
        <taxon>Chordata</taxon>
        <taxon>Craniata</taxon>
        <taxon>Vertebrata</taxon>
        <taxon>Euteleostomi</taxon>
        <taxon>Amphibia</taxon>
        <taxon>Batrachia</taxon>
        <taxon>Caudata</taxon>
        <taxon>Salamandroidea</taxon>
        <taxon>Salamandridae</taxon>
        <taxon>Pleurodelinae</taxon>
        <taxon>Pleurodeles</taxon>
    </lineage>
</organism>
<name>A0AAV7PWE4_PLEWA</name>
<gene>
    <name evidence="1" type="ORF">NDU88_010842</name>
</gene>
<reference evidence="1" key="1">
    <citation type="journal article" date="2022" name="bioRxiv">
        <title>Sequencing and chromosome-scale assembly of the giantPleurodeles waltlgenome.</title>
        <authorList>
            <person name="Brown T."/>
            <person name="Elewa A."/>
            <person name="Iarovenko S."/>
            <person name="Subramanian E."/>
            <person name="Araus A.J."/>
            <person name="Petzold A."/>
            <person name="Susuki M."/>
            <person name="Suzuki K.-i.T."/>
            <person name="Hayashi T."/>
            <person name="Toyoda A."/>
            <person name="Oliveira C."/>
            <person name="Osipova E."/>
            <person name="Leigh N.D."/>
            <person name="Simon A."/>
            <person name="Yun M.H."/>
        </authorList>
    </citation>
    <scope>NUCLEOTIDE SEQUENCE</scope>
    <source>
        <strain evidence="1">20211129_DDA</strain>
        <tissue evidence="1">Liver</tissue>
    </source>
</reference>
<keyword evidence="2" id="KW-1185">Reference proteome</keyword>
<dbReference type="AlphaFoldDB" id="A0AAV7PWE4"/>
<proteinExistence type="predicted"/>